<gene>
    <name evidence="1" type="ORF">Ctob_012080</name>
</gene>
<protein>
    <submittedName>
        <fullName evidence="1">Uncharacterized protein</fullName>
    </submittedName>
</protein>
<organism evidence="1 2">
    <name type="scientific">Chrysochromulina tobinii</name>
    <dbReference type="NCBI Taxonomy" id="1460289"/>
    <lineage>
        <taxon>Eukaryota</taxon>
        <taxon>Haptista</taxon>
        <taxon>Haptophyta</taxon>
        <taxon>Prymnesiophyceae</taxon>
        <taxon>Prymnesiales</taxon>
        <taxon>Chrysochromulinaceae</taxon>
        <taxon>Chrysochromulina</taxon>
    </lineage>
</organism>
<sequence length="91" mass="9998">MTFGPGTFYNSITHQCEIACGPSSGRRMATEVPLDAADEVQILGDRVRDVTSYLVEHPEVAASIKDEDFASIRSEELRSRLKQLFGQPALA</sequence>
<dbReference type="Proteomes" id="UP000037460">
    <property type="component" value="Unassembled WGS sequence"/>
</dbReference>
<evidence type="ECO:0000313" key="2">
    <source>
        <dbReference type="Proteomes" id="UP000037460"/>
    </source>
</evidence>
<dbReference type="AlphaFoldDB" id="A0A0M0JIG7"/>
<reference evidence="2" key="1">
    <citation type="journal article" date="2015" name="PLoS Genet.">
        <title>Genome Sequence and Transcriptome Analyses of Chrysochromulina tobin: Metabolic Tools for Enhanced Algal Fitness in the Prominent Order Prymnesiales (Haptophyceae).</title>
        <authorList>
            <person name="Hovde B.T."/>
            <person name="Deodato C.R."/>
            <person name="Hunsperger H.M."/>
            <person name="Ryken S.A."/>
            <person name="Yost W."/>
            <person name="Jha R.K."/>
            <person name="Patterson J."/>
            <person name="Monnat R.J. Jr."/>
            <person name="Barlow S.B."/>
            <person name="Starkenburg S.R."/>
            <person name="Cattolico R.A."/>
        </authorList>
    </citation>
    <scope>NUCLEOTIDE SEQUENCE</scope>
    <source>
        <strain evidence="2">CCMP291</strain>
    </source>
</reference>
<evidence type="ECO:0000313" key="1">
    <source>
        <dbReference type="EMBL" id="KOO26122.1"/>
    </source>
</evidence>
<dbReference type="EMBL" id="JWZX01002888">
    <property type="protein sequence ID" value="KOO26122.1"/>
    <property type="molecule type" value="Genomic_DNA"/>
</dbReference>
<accession>A0A0M0JIG7</accession>
<name>A0A0M0JIG7_9EUKA</name>
<proteinExistence type="predicted"/>
<keyword evidence="2" id="KW-1185">Reference proteome</keyword>
<comment type="caution">
    <text evidence="1">The sequence shown here is derived from an EMBL/GenBank/DDBJ whole genome shotgun (WGS) entry which is preliminary data.</text>
</comment>